<keyword evidence="1" id="KW-0812">Transmembrane</keyword>
<name>A0A7Z0CQI1_9ACTN</name>
<evidence type="ECO:0000256" key="1">
    <source>
        <dbReference type="SAM" id="Phobius"/>
    </source>
</evidence>
<keyword evidence="1" id="KW-1133">Transmembrane helix</keyword>
<organism evidence="2 3">
    <name type="scientific">Nocardioides aromaticivorans</name>
    <dbReference type="NCBI Taxonomy" id="200618"/>
    <lineage>
        <taxon>Bacteria</taxon>
        <taxon>Bacillati</taxon>
        <taxon>Actinomycetota</taxon>
        <taxon>Actinomycetes</taxon>
        <taxon>Propionibacteriales</taxon>
        <taxon>Nocardioidaceae</taxon>
        <taxon>Nocardioides</taxon>
    </lineage>
</organism>
<dbReference type="RefSeq" id="WP_179650929.1">
    <property type="nucleotide sequence ID" value="NZ_JACBZM010000001.1"/>
</dbReference>
<comment type="caution">
    <text evidence="2">The sequence shown here is derived from an EMBL/GenBank/DDBJ whole genome shotgun (WGS) entry which is preliminary data.</text>
</comment>
<reference evidence="2 3" key="1">
    <citation type="submission" date="2020-07" db="EMBL/GenBank/DDBJ databases">
        <title>Sequencing the genomes of 1000 actinobacteria strains.</title>
        <authorList>
            <person name="Klenk H.-P."/>
        </authorList>
    </citation>
    <scope>NUCLEOTIDE SEQUENCE [LARGE SCALE GENOMIC DNA]</scope>
    <source>
        <strain evidence="2 3">DSM 15131</strain>
    </source>
</reference>
<keyword evidence="1" id="KW-0472">Membrane</keyword>
<proteinExistence type="predicted"/>
<dbReference type="Proteomes" id="UP000562045">
    <property type="component" value="Unassembled WGS sequence"/>
</dbReference>
<protein>
    <submittedName>
        <fullName evidence="2">Energy-converting hydrogenase Eha subunit A</fullName>
    </submittedName>
</protein>
<dbReference type="EMBL" id="JACBZM010000001">
    <property type="protein sequence ID" value="NYI47025.1"/>
    <property type="molecule type" value="Genomic_DNA"/>
</dbReference>
<evidence type="ECO:0000313" key="3">
    <source>
        <dbReference type="Proteomes" id="UP000562045"/>
    </source>
</evidence>
<sequence length="75" mass="7711">MSSSSLHRLMWRALATLAAIVLVALVLDLVGIDDTPTDRTSLASSLVVLAAVVAGGALGDRRRSRQVSSAPADPA</sequence>
<dbReference type="AlphaFoldDB" id="A0A7Z0CQI1"/>
<feature type="transmembrane region" description="Helical" evidence="1">
    <location>
        <begin position="42"/>
        <end position="59"/>
    </location>
</feature>
<evidence type="ECO:0000313" key="2">
    <source>
        <dbReference type="EMBL" id="NYI47025.1"/>
    </source>
</evidence>
<gene>
    <name evidence="2" type="ORF">BJ993_004105</name>
</gene>
<accession>A0A7Z0CQI1</accession>